<accession>A0ABT7BYN1</accession>
<sequence length="141" mass="16084">MERGLLWLPLLAVFIGLAIAGWREYQKVEVYREWAKDFDRSKYDVYAVLGQNSDRLTWGKPTVSGLADVQTIAESDVIQIRLLSDDRIVSFENPPSGKTVILQLSLNGEKKTVDIPFTDAQLAGEWGKYLEQEWLHKGDRT</sequence>
<evidence type="ECO:0000313" key="1">
    <source>
        <dbReference type="EMBL" id="MDJ1184305.1"/>
    </source>
</evidence>
<keyword evidence="2" id="KW-1185">Reference proteome</keyword>
<dbReference type="RefSeq" id="WP_283758959.1">
    <property type="nucleotide sequence ID" value="NZ_JAQOSQ010000014.1"/>
</dbReference>
<organism evidence="1 2">
    <name type="scientific">Roseofilum casamattae BLCC-M143</name>
    <dbReference type="NCBI Taxonomy" id="3022442"/>
    <lineage>
        <taxon>Bacteria</taxon>
        <taxon>Bacillati</taxon>
        <taxon>Cyanobacteriota</taxon>
        <taxon>Cyanophyceae</taxon>
        <taxon>Desertifilales</taxon>
        <taxon>Desertifilaceae</taxon>
        <taxon>Roseofilum</taxon>
        <taxon>Roseofilum casamattae</taxon>
    </lineage>
</organism>
<protein>
    <submittedName>
        <fullName evidence="1">Uncharacterized protein</fullName>
    </submittedName>
</protein>
<dbReference type="Proteomes" id="UP001232992">
    <property type="component" value="Unassembled WGS sequence"/>
</dbReference>
<reference evidence="1 2" key="1">
    <citation type="submission" date="2023-01" db="EMBL/GenBank/DDBJ databases">
        <title>Novel diversity within Roseofilum (Cyanobacteria; Desertifilaceae) from marine benthic mats with descriptions of four novel species.</title>
        <authorList>
            <person name="Wang Y."/>
            <person name="Berthold D.E."/>
            <person name="Hu J."/>
            <person name="Lefler F.W."/>
            <person name="Laughinghouse H.D. IV."/>
        </authorList>
    </citation>
    <scope>NUCLEOTIDE SEQUENCE [LARGE SCALE GENOMIC DNA]</scope>
    <source>
        <strain evidence="1 2">BLCC-M143</strain>
    </source>
</reference>
<comment type="caution">
    <text evidence="1">The sequence shown here is derived from an EMBL/GenBank/DDBJ whole genome shotgun (WGS) entry which is preliminary data.</text>
</comment>
<name>A0ABT7BYN1_9CYAN</name>
<dbReference type="EMBL" id="JAQOSQ010000014">
    <property type="protein sequence ID" value="MDJ1184305.1"/>
    <property type="molecule type" value="Genomic_DNA"/>
</dbReference>
<proteinExistence type="predicted"/>
<evidence type="ECO:0000313" key="2">
    <source>
        <dbReference type="Proteomes" id="UP001232992"/>
    </source>
</evidence>
<gene>
    <name evidence="1" type="ORF">PMH09_14060</name>
</gene>